<evidence type="ECO:0000256" key="3">
    <source>
        <dbReference type="PROSITE-ProRule" id="PRU00221"/>
    </source>
</evidence>
<organism evidence="5 6">
    <name type="scientific">Lineolata rhizophorae</name>
    <dbReference type="NCBI Taxonomy" id="578093"/>
    <lineage>
        <taxon>Eukaryota</taxon>
        <taxon>Fungi</taxon>
        <taxon>Dikarya</taxon>
        <taxon>Ascomycota</taxon>
        <taxon>Pezizomycotina</taxon>
        <taxon>Dothideomycetes</taxon>
        <taxon>Dothideomycetes incertae sedis</taxon>
        <taxon>Lineolatales</taxon>
        <taxon>Lineolataceae</taxon>
        <taxon>Lineolata</taxon>
    </lineage>
</organism>
<evidence type="ECO:0000256" key="2">
    <source>
        <dbReference type="ARBA" id="ARBA00022737"/>
    </source>
</evidence>
<feature type="compositionally biased region" description="Gly residues" evidence="4">
    <location>
        <begin position="452"/>
        <end position="463"/>
    </location>
</feature>
<feature type="compositionally biased region" description="Low complexity" evidence="4">
    <location>
        <begin position="46"/>
        <end position="68"/>
    </location>
</feature>
<keyword evidence="6" id="KW-1185">Reference proteome</keyword>
<protein>
    <submittedName>
        <fullName evidence="5">WD40-repeat-containing domain protein</fullName>
    </submittedName>
</protein>
<dbReference type="Pfam" id="PF00400">
    <property type="entry name" value="WD40"/>
    <property type="match status" value="3"/>
</dbReference>
<gene>
    <name evidence="5" type="ORF">BDY21DRAFT_309744</name>
</gene>
<feature type="compositionally biased region" description="Low complexity" evidence="4">
    <location>
        <begin position="216"/>
        <end position="228"/>
    </location>
</feature>
<feature type="region of interest" description="Disordered" evidence="4">
    <location>
        <begin position="1"/>
        <end position="23"/>
    </location>
</feature>
<feature type="region of interest" description="Disordered" evidence="4">
    <location>
        <begin position="682"/>
        <end position="714"/>
    </location>
</feature>
<dbReference type="InterPro" id="IPR015943">
    <property type="entry name" value="WD40/YVTN_repeat-like_dom_sf"/>
</dbReference>
<keyword evidence="2" id="KW-0677">Repeat</keyword>
<sequence>MPTFHTHHHSSSSGGGSNPHGAAAGMYQAAQALGSIGAPTGNLRVATGGQTTAGTDTLMPESGNAPATGNGGGGGGGPLPRRSHTLGRTPEELHISTGGGGGAGARAMALAQQQQQQQQQHLQQQQQQQQQHQQQQGMYSPPDAPSLQSAYTAPTAVPTAPHIATNAQQYSVLPSRGNTMNMGNSAGGGGGGGGGGSSQAPQHQQPGGGGGGGSGHSYSRSSPSHLGPQDGAHHQQKYIAFSQTPDHHAAAAAAAAASANNPATPHGAATKSPLGLADIRPRANSGMEADPLSAMPLFDDMNRQPTNSNYLAPWAVYAYDWCKWPVQGGSAGGGTGASGGAGGSAGKMAVGSYLEDPHNFIQIIDSQIVPQEVTTPGAPAYGLEYTRVAEATCSYPVTRILWEPPSTAKTSTDLLATSGDHLRLWSLPSQPASAVSSSITSRSSSAERGVANAGGGGGGGGGSGGVQKLTPLALLSNSKTPEHTAPLTSLDWNTLSPKLIITSSIDTTCTIWDIPTLTAKTQLIAHDREVFDVRFCAGSIDVFVSCGADGSVRMFDLRSLEHSTIIYEPTEKTPERGKESPGGLSPTKAHQTINYAPPLLRLAASPHDSHLLATFAQDSNVIRILDVRQPGQALLELRGHSAPLNSIEWSPSRRGMLASGADDSLVLVWDLINSAHGAALNGHDGAPSTGGIPSVAGGGGGGQGQGQGGHVQAKGPVASWRCEYEVGNLSWAPQSALTGQGGEWLGVTGGRGVWGVKV</sequence>
<feature type="repeat" description="WD" evidence="3">
    <location>
        <begin position="480"/>
        <end position="522"/>
    </location>
</feature>
<name>A0A6A6NR88_9PEZI</name>
<proteinExistence type="predicted"/>
<feature type="compositionally biased region" description="Gly residues" evidence="4">
    <location>
        <begin position="206"/>
        <end position="215"/>
    </location>
</feature>
<accession>A0A6A6NR88</accession>
<dbReference type="Gene3D" id="2.130.10.10">
    <property type="entry name" value="YVTN repeat-like/Quinoprotein amine dehydrogenase"/>
    <property type="match status" value="1"/>
</dbReference>
<evidence type="ECO:0000313" key="5">
    <source>
        <dbReference type="EMBL" id="KAF2453922.1"/>
    </source>
</evidence>
<dbReference type="OrthoDB" id="1284551at2759"/>
<dbReference type="SUPFAM" id="SSF50978">
    <property type="entry name" value="WD40 repeat-like"/>
    <property type="match status" value="1"/>
</dbReference>
<reference evidence="5" key="1">
    <citation type="journal article" date="2020" name="Stud. Mycol.">
        <title>101 Dothideomycetes genomes: a test case for predicting lifestyles and emergence of pathogens.</title>
        <authorList>
            <person name="Haridas S."/>
            <person name="Albert R."/>
            <person name="Binder M."/>
            <person name="Bloem J."/>
            <person name="Labutti K."/>
            <person name="Salamov A."/>
            <person name="Andreopoulos B."/>
            <person name="Baker S."/>
            <person name="Barry K."/>
            <person name="Bills G."/>
            <person name="Bluhm B."/>
            <person name="Cannon C."/>
            <person name="Castanera R."/>
            <person name="Culley D."/>
            <person name="Daum C."/>
            <person name="Ezra D."/>
            <person name="Gonzalez J."/>
            <person name="Henrissat B."/>
            <person name="Kuo A."/>
            <person name="Liang C."/>
            <person name="Lipzen A."/>
            <person name="Lutzoni F."/>
            <person name="Magnuson J."/>
            <person name="Mondo S."/>
            <person name="Nolan M."/>
            <person name="Ohm R."/>
            <person name="Pangilinan J."/>
            <person name="Park H.-J."/>
            <person name="Ramirez L."/>
            <person name="Alfaro M."/>
            <person name="Sun H."/>
            <person name="Tritt A."/>
            <person name="Yoshinaga Y."/>
            <person name="Zwiers L.-H."/>
            <person name="Turgeon B."/>
            <person name="Goodwin S."/>
            <person name="Spatafora J."/>
            <person name="Crous P."/>
            <person name="Grigoriev I."/>
        </authorList>
    </citation>
    <scope>NUCLEOTIDE SEQUENCE</scope>
    <source>
        <strain evidence="5">ATCC 16933</strain>
    </source>
</reference>
<dbReference type="PROSITE" id="PS50294">
    <property type="entry name" value="WD_REPEATS_REGION"/>
    <property type="match status" value="1"/>
</dbReference>
<dbReference type="AlphaFoldDB" id="A0A6A6NR88"/>
<dbReference type="InterPro" id="IPR045159">
    <property type="entry name" value="DCAF7-like"/>
</dbReference>
<feature type="compositionally biased region" description="Basic residues" evidence="4">
    <location>
        <begin position="1"/>
        <end position="10"/>
    </location>
</feature>
<feature type="region of interest" description="Disordered" evidence="4">
    <location>
        <begin position="43"/>
        <end position="154"/>
    </location>
</feature>
<feature type="compositionally biased region" description="Gly residues" evidence="4">
    <location>
        <begin position="185"/>
        <end position="197"/>
    </location>
</feature>
<feature type="compositionally biased region" description="Low complexity" evidence="4">
    <location>
        <begin position="250"/>
        <end position="259"/>
    </location>
</feature>
<feature type="compositionally biased region" description="Gly residues" evidence="4">
    <location>
        <begin position="69"/>
        <end position="78"/>
    </location>
</feature>
<dbReference type="EMBL" id="MU001694">
    <property type="protein sequence ID" value="KAF2453922.1"/>
    <property type="molecule type" value="Genomic_DNA"/>
</dbReference>
<feature type="region of interest" description="Disordered" evidence="4">
    <location>
        <begin position="174"/>
        <end position="282"/>
    </location>
</feature>
<dbReference type="PROSITE" id="PS50082">
    <property type="entry name" value="WD_REPEATS_2"/>
    <property type="match status" value="2"/>
</dbReference>
<feature type="repeat" description="WD" evidence="3">
    <location>
        <begin position="637"/>
        <end position="671"/>
    </location>
</feature>
<dbReference type="InterPro" id="IPR019775">
    <property type="entry name" value="WD40_repeat_CS"/>
</dbReference>
<evidence type="ECO:0000256" key="4">
    <source>
        <dbReference type="SAM" id="MobiDB-lite"/>
    </source>
</evidence>
<dbReference type="InterPro" id="IPR001680">
    <property type="entry name" value="WD40_rpt"/>
</dbReference>
<evidence type="ECO:0000313" key="6">
    <source>
        <dbReference type="Proteomes" id="UP000799766"/>
    </source>
</evidence>
<dbReference type="PROSITE" id="PS00678">
    <property type="entry name" value="WD_REPEATS_1"/>
    <property type="match status" value="2"/>
</dbReference>
<dbReference type="InterPro" id="IPR036322">
    <property type="entry name" value="WD40_repeat_dom_sf"/>
</dbReference>
<evidence type="ECO:0000256" key="1">
    <source>
        <dbReference type="ARBA" id="ARBA00022574"/>
    </source>
</evidence>
<dbReference type="PANTHER" id="PTHR19919">
    <property type="entry name" value="WD REPEAT CONTAINING PROTEIN"/>
    <property type="match status" value="1"/>
</dbReference>
<keyword evidence="1 3" id="KW-0853">WD repeat</keyword>
<feature type="compositionally biased region" description="Gly residues" evidence="4">
    <location>
        <begin position="696"/>
        <end position="709"/>
    </location>
</feature>
<dbReference type="Proteomes" id="UP000799766">
    <property type="component" value="Unassembled WGS sequence"/>
</dbReference>
<feature type="compositionally biased region" description="Low complexity" evidence="4">
    <location>
        <begin position="105"/>
        <end position="136"/>
    </location>
</feature>
<feature type="compositionally biased region" description="Low complexity" evidence="4">
    <location>
        <begin position="436"/>
        <end position="446"/>
    </location>
</feature>
<dbReference type="SMART" id="SM00320">
    <property type="entry name" value="WD40"/>
    <property type="match status" value="4"/>
</dbReference>
<feature type="region of interest" description="Disordered" evidence="4">
    <location>
        <begin position="436"/>
        <end position="463"/>
    </location>
</feature>